<dbReference type="AlphaFoldDB" id="L0W8N2"/>
<name>L0W8N2_9GAMM</name>
<dbReference type="RefSeq" id="WP_008930266.1">
    <property type="nucleotide sequence ID" value="NZ_AMRJ01000036.1"/>
</dbReference>
<dbReference type="Gene3D" id="6.10.280.50">
    <property type="match status" value="1"/>
</dbReference>
<reference evidence="1 2" key="1">
    <citation type="journal article" date="2012" name="J. Bacteriol.">
        <title>Genome Sequence of the Alkane-Degrading Bacterium Alcanivorax hongdengensis Type Strain A-11-3.</title>
        <authorList>
            <person name="Lai Q."/>
            <person name="Shao Z."/>
        </authorList>
    </citation>
    <scope>NUCLEOTIDE SEQUENCE [LARGE SCALE GENOMIC DNA]</scope>
    <source>
        <strain evidence="1 2">A-11-3</strain>
    </source>
</reference>
<dbReference type="InterPro" id="IPR007420">
    <property type="entry name" value="DUF465"/>
</dbReference>
<evidence type="ECO:0000313" key="1">
    <source>
        <dbReference type="EMBL" id="EKF73078.1"/>
    </source>
</evidence>
<dbReference type="InterPro" id="IPR038444">
    <property type="entry name" value="DUF465_sf"/>
</dbReference>
<gene>
    <name evidence="1" type="ORF">A11A3_15497</name>
</gene>
<sequence>MLGENHSIHREFPDHHQKIDELVLNDPKFKALVVEHDKLDKEIRGLEMRESPVGDAQMEQMKRERIRLKDQVYQRLNHA</sequence>
<dbReference type="PATRIC" id="fig|1177179.3.peg.3051"/>
<dbReference type="OrthoDB" id="1263265at2"/>
<proteinExistence type="predicted"/>
<dbReference type="eggNOG" id="COG2841">
    <property type="taxonomic scope" value="Bacteria"/>
</dbReference>
<protein>
    <recommendedName>
        <fullName evidence="3">DUF465 domain-containing protein</fullName>
    </recommendedName>
</protein>
<comment type="caution">
    <text evidence="1">The sequence shown here is derived from an EMBL/GenBank/DDBJ whole genome shotgun (WGS) entry which is preliminary data.</text>
</comment>
<accession>L0W8N2</accession>
<evidence type="ECO:0008006" key="3">
    <source>
        <dbReference type="Google" id="ProtNLM"/>
    </source>
</evidence>
<dbReference type="Proteomes" id="UP000010164">
    <property type="component" value="Unassembled WGS sequence"/>
</dbReference>
<keyword evidence="2" id="KW-1185">Reference proteome</keyword>
<evidence type="ECO:0000313" key="2">
    <source>
        <dbReference type="Proteomes" id="UP000010164"/>
    </source>
</evidence>
<dbReference type="EMBL" id="AMRJ01000036">
    <property type="protein sequence ID" value="EKF73078.1"/>
    <property type="molecule type" value="Genomic_DNA"/>
</dbReference>
<dbReference type="Pfam" id="PF04325">
    <property type="entry name" value="DUF465"/>
    <property type="match status" value="1"/>
</dbReference>
<dbReference type="STRING" id="1177179.A11A3_15497"/>
<organism evidence="1 2">
    <name type="scientific">Alcanivorax hongdengensis A-11-3</name>
    <dbReference type="NCBI Taxonomy" id="1177179"/>
    <lineage>
        <taxon>Bacteria</taxon>
        <taxon>Pseudomonadati</taxon>
        <taxon>Pseudomonadota</taxon>
        <taxon>Gammaproteobacteria</taxon>
        <taxon>Oceanospirillales</taxon>
        <taxon>Alcanivoracaceae</taxon>
        <taxon>Alcanivorax</taxon>
    </lineage>
</organism>